<dbReference type="InterPro" id="IPR009537">
    <property type="entry name" value="DUF1156"/>
</dbReference>
<organism evidence="2">
    <name type="scientific">Nakamurella sp. A5-74</name>
    <dbReference type="NCBI Taxonomy" id="3158264"/>
    <lineage>
        <taxon>Bacteria</taxon>
        <taxon>Bacillati</taxon>
        <taxon>Actinomycetota</taxon>
        <taxon>Actinomycetes</taxon>
        <taxon>Nakamurellales</taxon>
        <taxon>Nakamurellaceae</taxon>
        <taxon>Nakamurella</taxon>
    </lineage>
</organism>
<dbReference type="EMBL" id="CP159218">
    <property type="protein sequence ID" value="XCG64738.1"/>
    <property type="molecule type" value="Genomic_DNA"/>
</dbReference>
<sequence>MSGESAGTSAPRRKLIEVALPLEAINRESAREKSIRHGHPSTLHLWWARRPLAAARAVLFAQLVDDPSSNPEEFPTEEAQRAERERLHQLIEKLVVWENVRNTELFEQAHQEILKSTNGNPPPILDPFAGGGTIPLEAQRLGLEAHASDLNPVAVLINKALIEIPPKFAGQRPVFPGLADSQLNNWTGAAGLAADVRAYGGWMREEAERRIGHLYPKATLDDGSEATVIAWIWARTVTCPNPGCAIEMPLVRSWWLGKKRGKEAYVVPTVVEDHSVPAGRRVEFSIGHEAGGPSLEATMSGRQGAVCLACESLVPKDHIKYEGIAGRMGAVLLAVVAEGKRQRLYLAPSAGHVEAARVPRPLDVPDQKLGFDPRNLWTPQYGLSSWADLFTPRQLTALTTFSDLVMEARERVIADGGSSAYADAVATYLGFGVSKSTDYQNALCSWRSDVKNEGIGHLFARQAIPMIWDFCEANPLSQSSGNMLDQWVWVAKSLEKLPEAAVGFARQADASSVGGADMLISTDPPYYDNIGYSDLSDFFYVWLRRSLRDVHPELLSTMLVPKAEELVANPYRHNGKDGAKQFFEDGFRQVFARAREHALPDFPITVYYAFKQSEASIDGTSSSGWETLLDGMIRSGWSITSTWPMRSELSNRMIASGTNALASSIVLSLRPRADDAPTTDRRGFIGALMAELPDALRTLQQGAIAPVDLPQAAIGPGMAVFSRYAKVVEADGSPMSVRSALQRINEILDQVLSEQEGDFDVDTRFAIAWYRQNGYGTGAYGDADNLARARNTAVAGLEQAGILTGRAGKVALLRADTYPADYDVVADDRTGSWEALHHMIRLLNTGGIPAAGAFLALAEQRPDGAVDGDLVKELAFLLFSIAEKAGRSADALAFNGVATAWSEILAASRETAAPISQGAFEFDTESD</sequence>
<dbReference type="Gene3D" id="3.40.50.150">
    <property type="entry name" value="Vaccinia Virus protein VP39"/>
    <property type="match status" value="1"/>
</dbReference>
<feature type="domain" description="DUF1156" evidence="1">
    <location>
        <begin position="19"/>
        <end position="89"/>
    </location>
</feature>
<dbReference type="SUPFAM" id="SSF53335">
    <property type="entry name" value="S-adenosyl-L-methionine-dependent methyltransferases"/>
    <property type="match status" value="1"/>
</dbReference>
<evidence type="ECO:0000313" key="2">
    <source>
        <dbReference type="EMBL" id="XCG64738.1"/>
    </source>
</evidence>
<accession>A0AAU8DSW6</accession>
<dbReference type="REBASE" id="845211">
    <property type="entry name" value="M.NspA574ORF5330P"/>
</dbReference>
<name>A0AAU8DSW6_9ACTN</name>
<dbReference type="RefSeq" id="WP_353650350.1">
    <property type="nucleotide sequence ID" value="NZ_CP159218.1"/>
</dbReference>
<reference evidence="2" key="1">
    <citation type="submission" date="2024-05" db="EMBL/GenBank/DDBJ databases">
        <authorList>
            <person name="Cai S.Y."/>
            <person name="Jin L.M."/>
            <person name="Li H.R."/>
        </authorList>
    </citation>
    <scope>NUCLEOTIDE SEQUENCE</scope>
    <source>
        <strain evidence="2">A5-74</strain>
    </source>
</reference>
<dbReference type="Pfam" id="PF06634">
    <property type="entry name" value="DUF1156"/>
    <property type="match status" value="1"/>
</dbReference>
<evidence type="ECO:0000259" key="1">
    <source>
        <dbReference type="Pfam" id="PF06634"/>
    </source>
</evidence>
<dbReference type="AlphaFoldDB" id="A0AAU8DSW6"/>
<dbReference type="InterPro" id="IPR029063">
    <property type="entry name" value="SAM-dependent_MTases_sf"/>
</dbReference>
<gene>
    <name evidence="2" type="ORF">ABLG96_05330</name>
</gene>
<protein>
    <submittedName>
        <fullName evidence="2">DUF1156 domain-containing protein</fullName>
    </submittedName>
</protein>
<proteinExistence type="predicted"/>